<feature type="region of interest" description="Disordered" evidence="1">
    <location>
        <begin position="149"/>
        <end position="169"/>
    </location>
</feature>
<dbReference type="InterPro" id="IPR036758">
    <property type="entry name" value="At5g01610-like"/>
</dbReference>
<accession>A0A1R3HIX6</accession>
<dbReference type="PANTHER" id="PTHR31676:SF193">
    <property type="entry name" value="DUF538 FAMILY PROTEIN"/>
    <property type="match status" value="1"/>
</dbReference>
<dbReference type="Gramene" id="OMO70280">
    <property type="protein sequence ID" value="OMO70280"/>
    <property type="gene ID" value="CCACVL1_19020"/>
</dbReference>
<dbReference type="InterPro" id="IPR007493">
    <property type="entry name" value="DUF538"/>
</dbReference>
<proteinExistence type="predicted"/>
<dbReference type="PANTHER" id="PTHR31676">
    <property type="entry name" value="T31J12.3 PROTEIN-RELATED"/>
    <property type="match status" value="1"/>
</dbReference>
<dbReference type="STRING" id="210143.A0A1R3HIX6"/>
<organism evidence="2 3">
    <name type="scientific">Corchorus capsularis</name>
    <name type="common">Jute</name>
    <dbReference type="NCBI Taxonomy" id="210143"/>
    <lineage>
        <taxon>Eukaryota</taxon>
        <taxon>Viridiplantae</taxon>
        <taxon>Streptophyta</taxon>
        <taxon>Embryophyta</taxon>
        <taxon>Tracheophyta</taxon>
        <taxon>Spermatophyta</taxon>
        <taxon>Magnoliopsida</taxon>
        <taxon>eudicotyledons</taxon>
        <taxon>Gunneridae</taxon>
        <taxon>Pentapetalae</taxon>
        <taxon>rosids</taxon>
        <taxon>malvids</taxon>
        <taxon>Malvales</taxon>
        <taxon>Malvaceae</taxon>
        <taxon>Grewioideae</taxon>
        <taxon>Apeibeae</taxon>
        <taxon>Corchorus</taxon>
    </lineage>
</organism>
<dbReference type="OMA" id="WISIVEV"/>
<sequence length="169" mass="19518">MSSSKLVIESERENAEIYHGDEVCKQKCLEWLDEICLPKGVLPVPILDIVEFGRNRSTGYVWIKLKNKIKEHKFKPINRPVSYDSEITCYSEERRLKKVTGIKSKEMFIWITVSDIYIEDPSSGKIYFAIPNGMRGDFPVSAFEPEDVKNNIDDKKTSRNSDHNSKITN</sequence>
<evidence type="ECO:0000256" key="1">
    <source>
        <dbReference type="SAM" id="MobiDB-lite"/>
    </source>
</evidence>
<dbReference type="OrthoDB" id="1885001at2759"/>
<evidence type="ECO:0000313" key="3">
    <source>
        <dbReference type="Proteomes" id="UP000188268"/>
    </source>
</evidence>
<dbReference type="Gene3D" id="2.30.240.10">
    <property type="entry name" value="At5g01610-like"/>
    <property type="match status" value="1"/>
</dbReference>
<evidence type="ECO:0000313" key="2">
    <source>
        <dbReference type="EMBL" id="OMO70280.1"/>
    </source>
</evidence>
<dbReference type="EMBL" id="AWWV01011825">
    <property type="protein sequence ID" value="OMO70280.1"/>
    <property type="molecule type" value="Genomic_DNA"/>
</dbReference>
<protein>
    <recommendedName>
        <fullName evidence="4">DUF538 domain-containing protein</fullName>
    </recommendedName>
</protein>
<evidence type="ECO:0008006" key="4">
    <source>
        <dbReference type="Google" id="ProtNLM"/>
    </source>
</evidence>
<dbReference type="AlphaFoldDB" id="A0A1R3HIX6"/>
<reference evidence="2 3" key="1">
    <citation type="submission" date="2013-09" db="EMBL/GenBank/DDBJ databases">
        <title>Corchorus capsularis genome sequencing.</title>
        <authorList>
            <person name="Alam M."/>
            <person name="Haque M.S."/>
            <person name="Islam M.S."/>
            <person name="Emdad E.M."/>
            <person name="Islam M.M."/>
            <person name="Ahmed B."/>
            <person name="Halim A."/>
            <person name="Hossen Q.M.M."/>
            <person name="Hossain M.Z."/>
            <person name="Ahmed R."/>
            <person name="Khan M.M."/>
            <person name="Islam R."/>
            <person name="Rashid M.M."/>
            <person name="Khan S.A."/>
            <person name="Rahman M.S."/>
            <person name="Alam M."/>
        </authorList>
    </citation>
    <scope>NUCLEOTIDE SEQUENCE [LARGE SCALE GENOMIC DNA]</scope>
    <source>
        <strain evidence="3">cv. CVL-1</strain>
        <tissue evidence="2">Whole seedling</tissue>
    </source>
</reference>
<dbReference type="SUPFAM" id="SSF141562">
    <property type="entry name" value="At5g01610-like"/>
    <property type="match status" value="1"/>
</dbReference>
<keyword evidence="3" id="KW-1185">Reference proteome</keyword>
<dbReference type="Proteomes" id="UP000188268">
    <property type="component" value="Unassembled WGS sequence"/>
</dbReference>
<dbReference type="Pfam" id="PF04398">
    <property type="entry name" value="DUF538"/>
    <property type="match status" value="1"/>
</dbReference>
<comment type="caution">
    <text evidence="2">The sequence shown here is derived from an EMBL/GenBank/DDBJ whole genome shotgun (WGS) entry which is preliminary data.</text>
</comment>
<gene>
    <name evidence="2" type="ORF">CCACVL1_19020</name>
</gene>
<name>A0A1R3HIX6_COCAP</name>